<dbReference type="Proteomes" id="UP000294678">
    <property type="component" value="Unassembled WGS sequence"/>
</dbReference>
<gene>
    <name evidence="1" type="ORF">EV215_0710</name>
</gene>
<protein>
    <submittedName>
        <fullName evidence="1">Uncharacterized protein</fullName>
    </submittedName>
</protein>
<accession>A0AA46I6D0</accession>
<keyword evidence="2" id="KW-1185">Reference proteome</keyword>
<dbReference type="AlphaFoldDB" id="A0AA46I6D0"/>
<proteinExistence type="predicted"/>
<evidence type="ECO:0000313" key="1">
    <source>
        <dbReference type="EMBL" id="TDT72015.1"/>
    </source>
</evidence>
<name>A0AA46I6D0_9FUSO</name>
<organism evidence="1 2">
    <name type="scientific">Hypnocyclicus thermotrophus</name>
    <dbReference type="NCBI Taxonomy" id="1627895"/>
    <lineage>
        <taxon>Bacteria</taxon>
        <taxon>Fusobacteriati</taxon>
        <taxon>Fusobacteriota</taxon>
        <taxon>Fusobacteriia</taxon>
        <taxon>Fusobacteriales</taxon>
        <taxon>Fusobacteriaceae</taxon>
        <taxon>Hypnocyclicus</taxon>
    </lineage>
</organism>
<evidence type="ECO:0000313" key="2">
    <source>
        <dbReference type="Proteomes" id="UP000294678"/>
    </source>
</evidence>
<dbReference type="RefSeq" id="WP_134112601.1">
    <property type="nucleotide sequence ID" value="NZ_SOBG01000002.1"/>
</dbReference>
<sequence length="121" mass="14296">MKYTIEFLRRYRTSDSEIYTILLEVNNENRDIGKVHLHINNNDKKVAVYLSNEFFNNFLEENNEFKTKLLSKLYNLVGANEGPTEFSIEFLDMNLSQVSFVWDESDESDNNYFDFGLIEGE</sequence>
<reference evidence="1 2" key="1">
    <citation type="submission" date="2019-03" db="EMBL/GenBank/DDBJ databases">
        <title>Genomic Encyclopedia of Type Strains, Phase IV (KMG-IV): sequencing the most valuable type-strain genomes for metagenomic binning, comparative biology and taxonomic classification.</title>
        <authorList>
            <person name="Goeker M."/>
        </authorList>
    </citation>
    <scope>NUCLEOTIDE SEQUENCE [LARGE SCALE GENOMIC DNA]</scope>
    <source>
        <strain evidence="1 2">DSM 100055</strain>
    </source>
</reference>
<comment type="caution">
    <text evidence="1">The sequence shown here is derived from an EMBL/GenBank/DDBJ whole genome shotgun (WGS) entry which is preliminary data.</text>
</comment>
<dbReference type="EMBL" id="SOBG01000002">
    <property type="protein sequence ID" value="TDT72015.1"/>
    <property type="molecule type" value="Genomic_DNA"/>
</dbReference>